<dbReference type="RefSeq" id="WP_006373072.1">
    <property type="nucleotide sequence ID" value="NZ_JAAXPC010000003.1"/>
</dbReference>
<dbReference type="PANTHER" id="PTHR37539">
    <property type="entry name" value="SECRETED PROTEIN-RELATED"/>
    <property type="match status" value="1"/>
</dbReference>
<dbReference type="Pfam" id="PF09995">
    <property type="entry name" value="MPAB_Lcp_cat"/>
    <property type="match status" value="1"/>
</dbReference>
<organism evidence="2 3">
    <name type="scientific">Gordonia polyisoprenivorans</name>
    <dbReference type="NCBI Taxonomy" id="84595"/>
    <lineage>
        <taxon>Bacteria</taxon>
        <taxon>Bacillati</taxon>
        <taxon>Actinomycetota</taxon>
        <taxon>Actinomycetes</taxon>
        <taxon>Mycobacteriales</taxon>
        <taxon>Gordoniaceae</taxon>
        <taxon>Gordonia</taxon>
    </lineage>
</organism>
<evidence type="ECO:0000313" key="3">
    <source>
        <dbReference type="Proteomes" id="UP000563898"/>
    </source>
</evidence>
<evidence type="ECO:0000313" key="2">
    <source>
        <dbReference type="EMBL" id="NKY01437.1"/>
    </source>
</evidence>
<protein>
    <submittedName>
        <fullName evidence="2">DUF2236 domain-containing protein</fullName>
    </submittedName>
</protein>
<proteinExistence type="predicted"/>
<dbReference type="PANTHER" id="PTHR37539:SF1">
    <property type="entry name" value="ER-BOUND OXYGENASE MPAB_MPAB'_RUBBER OXYGENASE CATALYTIC DOMAIN-CONTAINING PROTEIN"/>
    <property type="match status" value="1"/>
</dbReference>
<reference evidence="2 3" key="1">
    <citation type="submission" date="2020-04" db="EMBL/GenBank/DDBJ databases">
        <title>MicrobeNet Type strains.</title>
        <authorList>
            <person name="Nicholson A.C."/>
        </authorList>
    </citation>
    <scope>NUCLEOTIDE SEQUENCE [LARGE SCALE GENOMIC DNA]</scope>
    <source>
        <strain evidence="2 3">ATCC BAA-14</strain>
    </source>
</reference>
<dbReference type="Proteomes" id="UP000563898">
    <property type="component" value="Unassembled WGS sequence"/>
</dbReference>
<dbReference type="EMBL" id="JAAXPC010000003">
    <property type="protein sequence ID" value="NKY01437.1"/>
    <property type="molecule type" value="Genomic_DNA"/>
</dbReference>
<dbReference type="AlphaFoldDB" id="A0A846WK11"/>
<feature type="domain" description="ER-bound oxygenase mpaB/mpaB'/Rubber oxygenase catalytic" evidence="1">
    <location>
        <begin position="150"/>
        <end position="351"/>
    </location>
</feature>
<dbReference type="GO" id="GO:0016491">
    <property type="term" value="F:oxidoreductase activity"/>
    <property type="evidence" value="ECO:0007669"/>
    <property type="project" value="InterPro"/>
</dbReference>
<comment type="caution">
    <text evidence="2">The sequence shown here is derived from an EMBL/GenBank/DDBJ whole genome shotgun (WGS) entry which is preliminary data.</text>
</comment>
<gene>
    <name evidence="2" type="ORF">HGA05_07620</name>
</gene>
<name>A0A846WK11_9ACTN</name>
<sequence length="441" mass="49248">MTTTEPKPTREMTFRGDLDVPPGLPKGIDLGRIANKDKAIAMYGREMVETLTDHALLADDYAYQAMLDFKDNSNTTSWRTFDRALENGIDSIDDPTPGLVAIFEQLDRVPEWVDFDQLYRGAVAFWRAGPIVPPVLAWGAIAGGFSMYSATRPVLFSGRLRKMDQVGTRLIESFRYVVAAYTPGGMRRYEEGFRLTAKVRMIHAAVRHSLGSSDAWDWANWGIPINNLDGMVTQAGQFGVKFIDAVQSSGIRYSDRELEDIFALSRYVGYVIGVPEEILHTDYEDARHKTELHTLIELPPDELCRDVVHSIVEYSVENPPGDVEVLPGPVAKFMTNERRLKLAYGLLHSWIPADVMEGLEAEKTPWRHILPTIRPAVALASRVGRLLPHDDERAAFTMLRQFNDAIKLPDGSNKEMAVANPDEVHADIVANKGGMPTVSHA</sequence>
<dbReference type="InterPro" id="IPR018713">
    <property type="entry name" value="MPAB/Lcp_cat_dom"/>
</dbReference>
<evidence type="ECO:0000259" key="1">
    <source>
        <dbReference type="Pfam" id="PF09995"/>
    </source>
</evidence>
<dbReference type="InterPro" id="IPR037473">
    <property type="entry name" value="Lcp-like"/>
</dbReference>
<accession>A0A846WK11</accession>